<dbReference type="OrthoDB" id="10283098at2759"/>
<gene>
    <name evidence="1" type="ORF">AK812_SmicGene24750</name>
</gene>
<evidence type="ECO:0000313" key="1">
    <source>
        <dbReference type="EMBL" id="OLP93354.1"/>
    </source>
</evidence>
<dbReference type="EMBL" id="LSRX01000585">
    <property type="protein sequence ID" value="OLP93354.1"/>
    <property type="molecule type" value="Genomic_DNA"/>
</dbReference>
<protein>
    <submittedName>
        <fullName evidence="1">Uncharacterized protein</fullName>
    </submittedName>
</protein>
<keyword evidence="2" id="KW-1185">Reference proteome</keyword>
<sequence length="756" mass="83722">MRIPTTNQPQQAGMGAKPGAWYGGAPQLQVRRLRCDLQMVLSQNGQERVRCHQMCPFDIDGYSKVRVFHDLKHSQGFPPAERAPFFMKEGANSMLSPVGKLVLRALPLPLRRVGSLTSLKSSGRSVSSSQARRVASGVSAELIRALVQLPEGLAVARHHMNTLLRDGGPPADYYKAYVALSEKCPQALQPKTASFTSSAQDLLCQVTITANFFGRDCVVLKFWLRVHAHSLKSMAMEDEIIKHSLTVTELDGRVSRLQERYLVITRELGMNAEPTVLAAPPGILKRKDTIRGVEVELPGGETAVFHPADAQGGIVGYLLFYLDDILLAASLRNLFAIRTKVSVNRKVKDQGILVDPVDKPVKDEVERSHNAQKELGCWGMRKGFTGDGDLECHQILYVKRCLKERGFSDLSLPNIQEGMEPEFDHRSCDEYRGLLRKGQQEIGSLLWASQRTRPDIAAVTGVCGTSTKSKEWSHQAWRYLAATLEHKVVFDRQTKRSVLEDNLDSVCCQRTARPHAPASINAPLPRVSALMGRKRSSLDDALATARIPYGEIGPAFCRLRRTCRSLGLRGRMLSLFLQLLRRPGARASLPSPPPARPKHECARLASKVGRAAPATPRLRTGTVTSTRLRYTFLISNRCGSPARNVRVADLRSQTAPLAWGAAGARQHHRQSDTAWGGAWRRVSQPGKRHQTYPELGSARHRATGMSRRCWQLGSRWAGALVPKPPSFLRHLAQLRALASHHHCTSKCEHAVLPTNA</sequence>
<proteinExistence type="predicted"/>
<dbReference type="AlphaFoldDB" id="A0A1Q9DDR3"/>
<name>A0A1Q9DDR3_SYMMI</name>
<dbReference type="Proteomes" id="UP000186817">
    <property type="component" value="Unassembled WGS sequence"/>
</dbReference>
<reference evidence="1 2" key="1">
    <citation type="submission" date="2016-02" db="EMBL/GenBank/DDBJ databases">
        <title>Genome analysis of coral dinoflagellate symbionts highlights evolutionary adaptations to a symbiotic lifestyle.</title>
        <authorList>
            <person name="Aranda M."/>
            <person name="Li Y."/>
            <person name="Liew Y.J."/>
            <person name="Baumgarten S."/>
            <person name="Simakov O."/>
            <person name="Wilson M."/>
            <person name="Piel J."/>
            <person name="Ashoor H."/>
            <person name="Bougouffa S."/>
            <person name="Bajic V.B."/>
            <person name="Ryu T."/>
            <person name="Ravasi T."/>
            <person name="Bayer T."/>
            <person name="Micklem G."/>
            <person name="Kim H."/>
            <person name="Bhak J."/>
            <person name="Lajeunesse T.C."/>
            <person name="Voolstra C.R."/>
        </authorList>
    </citation>
    <scope>NUCLEOTIDE SEQUENCE [LARGE SCALE GENOMIC DNA]</scope>
    <source>
        <strain evidence="1 2">CCMP2467</strain>
    </source>
</reference>
<organism evidence="1 2">
    <name type="scientific">Symbiodinium microadriaticum</name>
    <name type="common">Dinoflagellate</name>
    <name type="synonym">Zooxanthella microadriatica</name>
    <dbReference type="NCBI Taxonomy" id="2951"/>
    <lineage>
        <taxon>Eukaryota</taxon>
        <taxon>Sar</taxon>
        <taxon>Alveolata</taxon>
        <taxon>Dinophyceae</taxon>
        <taxon>Suessiales</taxon>
        <taxon>Symbiodiniaceae</taxon>
        <taxon>Symbiodinium</taxon>
    </lineage>
</organism>
<evidence type="ECO:0000313" key="2">
    <source>
        <dbReference type="Proteomes" id="UP000186817"/>
    </source>
</evidence>
<comment type="caution">
    <text evidence="1">The sequence shown here is derived from an EMBL/GenBank/DDBJ whole genome shotgun (WGS) entry which is preliminary data.</text>
</comment>
<accession>A0A1Q9DDR3</accession>